<evidence type="ECO:0000256" key="8">
    <source>
        <dbReference type="SAM" id="MobiDB-lite"/>
    </source>
</evidence>
<feature type="transmembrane region" description="Helical" evidence="9">
    <location>
        <begin position="29"/>
        <end position="49"/>
    </location>
</feature>
<feature type="transmembrane region" description="Helical" evidence="9">
    <location>
        <begin position="156"/>
        <end position="172"/>
    </location>
</feature>
<feature type="transmembrane region" description="Helical" evidence="9">
    <location>
        <begin position="227"/>
        <end position="249"/>
    </location>
</feature>
<feature type="region of interest" description="Disordered" evidence="8">
    <location>
        <begin position="1"/>
        <end position="22"/>
    </location>
</feature>
<feature type="transmembrane region" description="Helical" evidence="9">
    <location>
        <begin position="350"/>
        <end position="369"/>
    </location>
</feature>
<dbReference type="InterPro" id="IPR050297">
    <property type="entry name" value="LipidA_mod_glycosyltrf_83"/>
</dbReference>
<protein>
    <recommendedName>
        <fullName evidence="12">Dolichyl-phosphate-mannose-protein mannosyltransferase</fullName>
    </recommendedName>
</protein>
<dbReference type="OrthoDB" id="3459112at2"/>
<keyword evidence="6 9" id="KW-1133">Transmembrane helix</keyword>
<feature type="transmembrane region" description="Helical" evidence="9">
    <location>
        <begin position="206"/>
        <end position="222"/>
    </location>
</feature>
<gene>
    <name evidence="10" type="ORF">DFJ64_0141</name>
</gene>
<evidence type="ECO:0008006" key="12">
    <source>
        <dbReference type="Google" id="ProtNLM"/>
    </source>
</evidence>
<keyword evidence="4" id="KW-0808">Transferase</keyword>
<evidence type="ECO:0000256" key="4">
    <source>
        <dbReference type="ARBA" id="ARBA00022679"/>
    </source>
</evidence>
<dbReference type="PANTHER" id="PTHR33908:SF11">
    <property type="entry name" value="MEMBRANE PROTEIN"/>
    <property type="match status" value="1"/>
</dbReference>
<dbReference type="EMBL" id="QTUC01000001">
    <property type="protein sequence ID" value="REF34775.1"/>
    <property type="molecule type" value="Genomic_DNA"/>
</dbReference>
<feature type="transmembrane region" description="Helical" evidence="9">
    <location>
        <begin position="317"/>
        <end position="335"/>
    </location>
</feature>
<evidence type="ECO:0000256" key="6">
    <source>
        <dbReference type="ARBA" id="ARBA00022989"/>
    </source>
</evidence>
<evidence type="ECO:0000256" key="7">
    <source>
        <dbReference type="ARBA" id="ARBA00023136"/>
    </source>
</evidence>
<evidence type="ECO:0000313" key="11">
    <source>
        <dbReference type="Proteomes" id="UP000256485"/>
    </source>
</evidence>
<comment type="subcellular location">
    <subcellularLocation>
        <location evidence="1">Cell membrane</location>
        <topology evidence="1">Multi-pass membrane protein</topology>
    </subcellularLocation>
</comment>
<dbReference type="AlphaFoldDB" id="A0A3D9V6V9"/>
<keyword evidence="3" id="KW-0328">Glycosyltransferase</keyword>
<feature type="transmembrane region" description="Helical" evidence="9">
    <location>
        <begin position="131"/>
        <end position="150"/>
    </location>
</feature>
<evidence type="ECO:0000256" key="5">
    <source>
        <dbReference type="ARBA" id="ARBA00022692"/>
    </source>
</evidence>
<keyword evidence="5 9" id="KW-0812">Transmembrane</keyword>
<organism evidence="10 11">
    <name type="scientific">Thermasporomyces composti</name>
    <dbReference type="NCBI Taxonomy" id="696763"/>
    <lineage>
        <taxon>Bacteria</taxon>
        <taxon>Bacillati</taxon>
        <taxon>Actinomycetota</taxon>
        <taxon>Actinomycetes</taxon>
        <taxon>Propionibacteriales</taxon>
        <taxon>Nocardioidaceae</taxon>
        <taxon>Thermasporomyces</taxon>
    </lineage>
</organism>
<evidence type="ECO:0000256" key="2">
    <source>
        <dbReference type="ARBA" id="ARBA00022475"/>
    </source>
</evidence>
<name>A0A3D9V6V9_THECX</name>
<feature type="transmembrane region" description="Helical" evidence="9">
    <location>
        <begin position="381"/>
        <end position="401"/>
    </location>
</feature>
<evidence type="ECO:0000313" key="10">
    <source>
        <dbReference type="EMBL" id="REF34775.1"/>
    </source>
</evidence>
<dbReference type="PANTHER" id="PTHR33908">
    <property type="entry name" value="MANNOSYLTRANSFERASE YKCB-RELATED"/>
    <property type="match status" value="1"/>
</dbReference>
<proteinExistence type="predicted"/>
<keyword evidence="2" id="KW-1003">Cell membrane</keyword>
<keyword evidence="11" id="KW-1185">Reference proteome</keyword>
<comment type="caution">
    <text evidence="10">The sequence shown here is derived from an EMBL/GenBank/DDBJ whole genome shotgun (WGS) entry which is preliminary data.</text>
</comment>
<accession>A0A3D9V6V9</accession>
<feature type="transmembrane region" description="Helical" evidence="9">
    <location>
        <begin position="294"/>
        <end position="310"/>
    </location>
</feature>
<dbReference type="Proteomes" id="UP000256485">
    <property type="component" value="Unassembled WGS sequence"/>
</dbReference>
<evidence type="ECO:0000256" key="1">
    <source>
        <dbReference type="ARBA" id="ARBA00004651"/>
    </source>
</evidence>
<evidence type="ECO:0000256" key="9">
    <source>
        <dbReference type="SAM" id="Phobius"/>
    </source>
</evidence>
<keyword evidence="7 9" id="KW-0472">Membrane</keyword>
<dbReference type="RefSeq" id="WP_115848680.1">
    <property type="nucleotide sequence ID" value="NZ_QTUC01000001.1"/>
</dbReference>
<evidence type="ECO:0000256" key="3">
    <source>
        <dbReference type="ARBA" id="ARBA00022676"/>
    </source>
</evidence>
<dbReference type="GO" id="GO:0005886">
    <property type="term" value="C:plasma membrane"/>
    <property type="evidence" value="ECO:0007669"/>
    <property type="project" value="UniProtKB-SubCell"/>
</dbReference>
<sequence length="535" mass="58668">MTRLLPAETTLAPPRHDGRLGRRERGGGLLTAAVGAVLAVGVAVVEFTYRVTPFPSDQINYFEAASTFPSHPTYAGLHQFLRHGLILPIRAAQEIFGYSQAAFLVVPMLAGVALAVAVYLLGVLLLGSRTVGVAAAVLTVGNSVVFPDLTQPLPDLMATSLMAWAVVLALAIRQRRRLVTGRPWRLALALVGVGLLMGWSYLVREYIVFLWPLVPLLLVGRVRARTLVWVVVPLALIGIGEVLVNGAVFDQPFARFQASAAHGSQPSPVDDHIGHDRVWYLAQLPTILAGTPEGRWLLAALVGCVIGAFFSRKLAFLLCWALLFYVPFVALGGFLDPSEPKLRIVKERYWLPLLPAITVSAVAGLWLLVRRIASWLPFLRRYATAVAAVATIVAVAFPVTIAHQARSASDDPDNASYAANGGTGLEQFRTWLAAHPGEVTRLWAEKRTYRLVRVFAHSPLRGTPLWDGELVLWTPGQARHPGPGDHVVLYSARSTLCNECKLNAWRLLGNPLQIPRDWQRVFLSSDRMVEVYRVR</sequence>
<dbReference type="GO" id="GO:0016763">
    <property type="term" value="F:pentosyltransferase activity"/>
    <property type="evidence" value="ECO:0007669"/>
    <property type="project" value="TreeGrafter"/>
</dbReference>
<feature type="transmembrane region" description="Helical" evidence="9">
    <location>
        <begin position="101"/>
        <end position="124"/>
    </location>
</feature>
<dbReference type="GO" id="GO:0009103">
    <property type="term" value="P:lipopolysaccharide biosynthetic process"/>
    <property type="evidence" value="ECO:0007669"/>
    <property type="project" value="UniProtKB-ARBA"/>
</dbReference>
<reference evidence="10 11" key="1">
    <citation type="submission" date="2018-08" db="EMBL/GenBank/DDBJ databases">
        <title>Sequencing the genomes of 1000 actinobacteria strains.</title>
        <authorList>
            <person name="Klenk H.-P."/>
        </authorList>
    </citation>
    <scope>NUCLEOTIDE SEQUENCE [LARGE SCALE GENOMIC DNA]</scope>
    <source>
        <strain evidence="10 11">DSM 22891</strain>
    </source>
</reference>
<feature type="transmembrane region" description="Helical" evidence="9">
    <location>
        <begin position="184"/>
        <end position="200"/>
    </location>
</feature>